<sequence length="345" mass="33525">MLAALLCLPGAGVASSPVPAPEPVCTVDDPRLSELSGLVAPGQPGAGAARYEAITDGGGTARVYTLDPATCAVSAVRDTGVAVTDVEDLGLGADGSLWVADIGDNGARRPSVRLVVLPPAGPVRVHDLRYPDGPRDAEAVLVGDDGVPLVVDKTTGAAGVYRAAGPGPDGDWVRAGQVVLPWSGTGGGPLGAAGSRTVTGGGVSPPGATGGRAVVLRTYTDAWVFPLPADGPADAGAVVTALRGAPLQVPLPGEAQGEAVAPDGRGTLHSGSEARGLSAAGVVAAPGAVAAATGPGAPVVAQPGRAPAVDTGPPWLPAATGAAVLGAVLLAGVGAMALHGRRRRR</sequence>
<evidence type="ECO:0000313" key="2">
    <source>
        <dbReference type="EMBL" id="MEJ8280929.1"/>
    </source>
</evidence>
<organism evidence="2 3">
    <name type="scientific">Pseudonocardia spirodelae</name>
    <dbReference type="NCBI Taxonomy" id="3133431"/>
    <lineage>
        <taxon>Bacteria</taxon>
        <taxon>Bacillati</taxon>
        <taxon>Actinomycetota</taxon>
        <taxon>Actinomycetes</taxon>
        <taxon>Pseudonocardiales</taxon>
        <taxon>Pseudonocardiaceae</taxon>
        <taxon>Pseudonocardia</taxon>
    </lineage>
</organism>
<protein>
    <submittedName>
        <fullName evidence="2">Uncharacterized protein</fullName>
    </submittedName>
</protein>
<comment type="caution">
    <text evidence="2">The sequence shown here is derived from an EMBL/GenBank/DDBJ whole genome shotgun (WGS) entry which is preliminary data.</text>
</comment>
<dbReference type="Proteomes" id="UP001364211">
    <property type="component" value="Unassembled WGS sequence"/>
</dbReference>
<evidence type="ECO:0000256" key="1">
    <source>
        <dbReference type="SAM" id="Phobius"/>
    </source>
</evidence>
<feature type="transmembrane region" description="Helical" evidence="1">
    <location>
        <begin position="315"/>
        <end position="338"/>
    </location>
</feature>
<keyword evidence="1" id="KW-0472">Membrane</keyword>
<evidence type="ECO:0000313" key="3">
    <source>
        <dbReference type="Proteomes" id="UP001364211"/>
    </source>
</evidence>
<accession>A0ABU8TAD8</accession>
<dbReference type="EMBL" id="JBBJUP010000015">
    <property type="protein sequence ID" value="MEJ8280929.1"/>
    <property type="molecule type" value="Genomic_DNA"/>
</dbReference>
<dbReference type="RefSeq" id="WP_340292626.1">
    <property type="nucleotide sequence ID" value="NZ_JBBJUP010000015.1"/>
</dbReference>
<reference evidence="2 3" key="1">
    <citation type="submission" date="2024-03" db="EMBL/GenBank/DDBJ databases">
        <title>Draft genome sequence of Pseudonocardia sp. DW16-2.</title>
        <authorList>
            <person name="Duangmal K."/>
        </authorList>
    </citation>
    <scope>NUCLEOTIDE SEQUENCE [LARGE SCALE GENOMIC DNA]</scope>
    <source>
        <strain evidence="2 3">DW16-2</strain>
    </source>
</reference>
<keyword evidence="1" id="KW-0812">Transmembrane</keyword>
<name>A0ABU8TAD8_9PSEU</name>
<keyword evidence="3" id="KW-1185">Reference proteome</keyword>
<keyword evidence="1" id="KW-1133">Transmembrane helix</keyword>
<proteinExistence type="predicted"/>
<gene>
    <name evidence="2" type="ORF">WJX68_18455</name>
</gene>